<dbReference type="InterPro" id="IPR023213">
    <property type="entry name" value="CAT-like_dom_sf"/>
</dbReference>
<organism evidence="4 5">
    <name type="scientific">Cylindrodendrum hubeiense</name>
    <dbReference type="NCBI Taxonomy" id="595255"/>
    <lineage>
        <taxon>Eukaryota</taxon>
        <taxon>Fungi</taxon>
        <taxon>Dikarya</taxon>
        <taxon>Ascomycota</taxon>
        <taxon>Pezizomycotina</taxon>
        <taxon>Sordariomycetes</taxon>
        <taxon>Hypocreomycetidae</taxon>
        <taxon>Hypocreales</taxon>
        <taxon>Nectriaceae</taxon>
        <taxon>Cylindrodendrum</taxon>
    </lineage>
</organism>
<evidence type="ECO:0000313" key="5">
    <source>
        <dbReference type="Proteomes" id="UP000722485"/>
    </source>
</evidence>
<dbReference type="Pfam" id="PF07428">
    <property type="entry name" value="Tri3"/>
    <property type="match status" value="1"/>
</dbReference>
<proteinExistence type="inferred from homology"/>
<dbReference type="GO" id="GO:0043386">
    <property type="term" value="P:mycotoxin biosynthetic process"/>
    <property type="evidence" value="ECO:0007669"/>
    <property type="project" value="InterPro"/>
</dbReference>
<gene>
    <name evidence="4" type="ORF">G7Z17_g11612</name>
</gene>
<evidence type="ECO:0000256" key="1">
    <source>
        <dbReference type="ARBA" id="ARBA00006439"/>
    </source>
</evidence>
<dbReference type="InterPro" id="IPR009992">
    <property type="entry name" value="Tri3/Sat12/Sat16/Mac1"/>
</dbReference>
<comment type="caution">
    <text evidence="4">The sequence shown here is derived from an EMBL/GenBank/DDBJ whole genome shotgun (WGS) entry which is preliminary data.</text>
</comment>
<evidence type="ECO:0000256" key="2">
    <source>
        <dbReference type="ARBA" id="ARBA00022679"/>
    </source>
</evidence>
<dbReference type="Proteomes" id="UP000722485">
    <property type="component" value="Unassembled WGS sequence"/>
</dbReference>
<evidence type="ECO:0000313" key="4">
    <source>
        <dbReference type="EMBL" id="KAF7542385.1"/>
    </source>
</evidence>
<dbReference type="AlphaFoldDB" id="A0A9P5H0F2"/>
<dbReference type="GO" id="GO:0016407">
    <property type="term" value="F:acetyltransferase activity"/>
    <property type="evidence" value="ECO:0007669"/>
    <property type="project" value="InterPro"/>
</dbReference>
<dbReference type="OrthoDB" id="2548233at2759"/>
<dbReference type="EMBL" id="JAANBB010000451">
    <property type="protein sequence ID" value="KAF7542385.1"/>
    <property type="molecule type" value="Genomic_DNA"/>
</dbReference>
<dbReference type="PANTHER" id="PTHR42034:SF2">
    <property type="entry name" value="ACYL-COA-DEPENDENT ACYLTRANSFERASE MAC1"/>
    <property type="match status" value="1"/>
</dbReference>
<protein>
    <submittedName>
        <fullName evidence="4">Uncharacterized protein</fullName>
    </submittedName>
</protein>
<accession>A0A9P5H0F2</accession>
<sequence>MASRPAFHQWTKSTTSPTSYSRTLATQEFMLSMLNDYARGHSCPYLGVTISVQSSGPSAAGFRAEDLQSRIAQAFVHTRWLHPMVACQIQDRKQMLYKVEDAVDVAKWAARTVQTVESQSGWIEPFSKLSREAVLPSEDGDCAFLYLIVEPEQSGKSQIKQFDLLLHVHHGLTDGAGIRTIMNEVLIGLTSPKLGTCYIWGGEVERLNPAALDVSIISDEATKSVAAMPREVGSIANTSGLGSEEPRHVLTTPGSSPSRR</sequence>
<keyword evidence="5" id="KW-1185">Reference proteome</keyword>
<evidence type="ECO:0000256" key="3">
    <source>
        <dbReference type="SAM" id="MobiDB-lite"/>
    </source>
</evidence>
<reference evidence="4" key="1">
    <citation type="submission" date="2020-03" db="EMBL/GenBank/DDBJ databases">
        <title>Draft Genome Sequence of Cylindrodendrum hubeiense.</title>
        <authorList>
            <person name="Buettner E."/>
            <person name="Kellner H."/>
        </authorList>
    </citation>
    <scope>NUCLEOTIDE SEQUENCE</scope>
    <source>
        <strain evidence="4">IHI 201604</strain>
    </source>
</reference>
<name>A0A9P5H0F2_9HYPO</name>
<feature type="region of interest" description="Disordered" evidence="3">
    <location>
        <begin position="234"/>
        <end position="260"/>
    </location>
</feature>
<dbReference type="PANTHER" id="PTHR42034">
    <property type="entry name" value="CHROMOSOME 7, WHOLE GENOME SHOTGUN SEQUENCE-RELATED"/>
    <property type="match status" value="1"/>
</dbReference>
<comment type="similarity">
    <text evidence="1">Belongs to the trichothecene O-acetyltransferase family.</text>
</comment>
<keyword evidence="2" id="KW-0808">Transferase</keyword>
<dbReference type="Gene3D" id="3.30.559.10">
    <property type="entry name" value="Chloramphenicol acetyltransferase-like domain"/>
    <property type="match status" value="1"/>
</dbReference>